<dbReference type="Proteomes" id="UP000019484">
    <property type="component" value="Unassembled WGS sequence"/>
</dbReference>
<dbReference type="OrthoDB" id="5385910at2759"/>
<feature type="compositionally biased region" description="Low complexity" evidence="1">
    <location>
        <begin position="41"/>
        <end position="56"/>
    </location>
</feature>
<evidence type="ECO:0000256" key="1">
    <source>
        <dbReference type="SAM" id="MobiDB-lite"/>
    </source>
</evidence>
<dbReference type="GeneID" id="19162959"/>
<evidence type="ECO:0000313" key="2">
    <source>
        <dbReference type="EMBL" id="EXJ82039.1"/>
    </source>
</evidence>
<feature type="region of interest" description="Disordered" evidence="1">
    <location>
        <begin position="214"/>
        <end position="240"/>
    </location>
</feature>
<protein>
    <submittedName>
        <fullName evidence="2">Uncharacterized protein</fullName>
    </submittedName>
</protein>
<reference evidence="2 3" key="1">
    <citation type="submission" date="2013-03" db="EMBL/GenBank/DDBJ databases">
        <title>The Genome Sequence of Capronia coronata CBS 617.96.</title>
        <authorList>
            <consortium name="The Broad Institute Genomics Platform"/>
            <person name="Cuomo C."/>
            <person name="de Hoog S."/>
            <person name="Gorbushina A."/>
            <person name="Walker B."/>
            <person name="Young S.K."/>
            <person name="Zeng Q."/>
            <person name="Gargeya S."/>
            <person name="Fitzgerald M."/>
            <person name="Haas B."/>
            <person name="Abouelleil A."/>
            <person name="Allen A.W."/>
            <person name="Alvarado L."/>
            <person name="Arachchi H.M."/>
            <person name="Berlin A.M."/>
            <person name="Chapman S.B."/>
            <person name="Gainer-Dewar J."/>
            <person name="Goldberg J."/>
            <person name="Griggs A."/>
            <person name="Gujja S."/>
            <person name="Hansen M."/>
            <person name="Howarth C."/>
            <person name="Imamovic A."/>
            <person name="Ireland A."/>
            <person name="Larimer J."/>
            <person name="McCowan C."/>
            <person name="Murphy C."/>
            <person name="Pearson M."/>
            <person name="Poon T.W."/>
            <person name="Priest M."/>
            <person name="Roberts A."/>
            <person name="Saif S."/>
            <person name="Shea T."/>
            <person name="Sisk P."/>
            <person name="Sykes S."/>
            <person name="Wortman J."/>
            <person name="Nusbaum C."/>
            <person name="Birren B."/>
        </authorList>
    </citation>
    <scope>NUCLEOTIDE SEQUENCE [LARGE SCALE GENOMIC DNA]</scope>
    <source>
        <strain evidence="2 3">CBS 617.96</strain>
    </source>
</reference>
<dbReference type="RefSeq" id="XP_007727160.1">
    <property type="nucleotide sequence ID" value="XM_007728970.1"/>
</dbReference>
<evidence type="ECO:0000313" key="3">
    <source>
        <dbReference type="Proteomes" id="UP000019484"/>
    </source>
</evidence>
<dbReference type="eggNOG" id="ENOG502QQEE">
    <property type="taxonomic scope" value="Eukaryota"/>
</dbReference>
<name>W9YIB7_9EURO</name>
<proteinExistence type="predicted"/>
<feature type="region of interest" description="Disordered" evidence="1">
    <location>
        <begin position="1"/>
        <end position="201"/>
    </location>
</feature>
<feature type="compositionally biased region" description="Polar residues" evidence="1">
    <location>
        <begin position="68"/>
        <end position="97"/>
    </location>
</feature>
<sequence length="277" mass="28838">MAPIPVHTGSPINTNIPSYPGGASPSTAAARYTPGDPQPTPTTATTTSAQNASPSSLPARPGAPAVPQPTNTASSTYNHRLEPTTTAALPTQSTHVNDSPPLPQPGALPVPSLSSNQSPKLSIPPPPQPGQMPHWSPSSASPIRHAVPSQTPTHSRPGPLSAHQHSPALYTPARSIPPAGVTSNYPQDLSHPPGYMQDSRASFDDKPIEFCQPLEKRASPTSSNRGGILDAEPTLETGFDEEPSVLGSALAWAKAAGKRLSKTEAQIWKQINGDSNN</sequence>
<dbReference type="AlphaFoldDB" id="W9YIB7"/>
<dbReference type="EMBL" id="AMWN01000007">
    <property type="protein sequence ID" value="EXJ82039.1"/>
    <property type="molecule type" value="Genomic_DNA"/>
</dbReference>
<dbReference type="STRING" id="1182541.W9YIB7"/>
<comment type="caution">
    <text evidence="2">The sequence shown here is derived from an EMBL/GenBank/DDBJ whole genome shotgun (WGS) entry which is preliminary data.</text>
</comment>
<keyword evidence="3" id="KW-1185">Reference proteome</keyword>
<organism evidence="2 3">
    <name type="scientific">Capronia coronata CBS 617.96</name>
    <dbReference type="NCBI Taxonomy" id="1182541"/>
    <lineage>
        <taxon>Eukaryota</taxon>
        <taxon>Fungi</taxon>
        <taxon>Dikarya</taxon>
        <taxon>Ascomycota</taxon>
        <taxon>Pezizomycotina</taxon>
        <taxon>Eurotiomycetes</taxon>
        <taxon>Chaetothyriomycetidae</taxon>
        <taxon>Chaetothyriales</taxon>
        <taxon>Herpotrichiellaceae</taxon>
        <taxon>Capronia</taxon>
    </lineage>
</organism>
<gene>
    <name evidence="2" type="ORF">A1O1_08107</name>
</gene>
<feature type="compositionally biased region" description="Low complexity" evidence="1">
    <location>
        <begin position="109"/>
        <end position="121"/>
    </location>
</feature>
<dbReference type="HOGENOM" id="CLU_058869_0_0_1"/>
<accession>W9YIB7</accession>